<proteinExistence type="predicted"/>
<gene>
    <name evidence="2" type="ORF">NCTC10894_00917</name>
</gene>
<protein>
    <submittedName>
        <fullName evidence="2">Uncharacterized protein</fullName>
    </submittedName>
</protein>
<sequence length="92" mass="10220">MKFVEVRVNKNTHTAWGLARRAACWKTGHPHPQESAMPTQPGRTQTDTTQPPAPSKPSAAPEQRPRQPGDKLVPPDTRPDNPDRKEPPVEDV</sequence>
<comment type="caution">
    <text evidence="2">The sequence shown here is derived from an EMBL/GenBank/DDBJ whole genome shotgun (WGS) entry which is preliminary data.</text>
</comment>
<evidence type="ECO:0000313" key="2">
    <source>
        <dbReference type="EMBL" id="SUD96578.1"/>
    </source>
</evidence>
<feature type="compositionally biased region" description="Basic and acidic residues" evidence="1">
    <location>
        <begin position="77"/>
        <end position="92"/>
    </location>
</feature>
<evidence type="ECO:0000256" key="1">
    <source>
        <dbReference type="SAM" id="MobiDB-lite"/>
    </source>
</evidence>
<evidence type="ECO:0000313" key="3">
    <source>
        <dbReference type="Proteomes" id="UP000255008"/>
    </source>
</evidence>
<feature type="region of interest" description="Disordered" evidence="1">
    <location>
        <begin position="25"/>
        <end position="92"/>
    </location>
</feature>
<organism evidence="2 3">
    <name type="scientific">Ralstonia mannitolilytica</name>
    <dbReference type="NCBI Taxonomy" id="105219"/>
    <lineage>
        <taxon>Bacteria</taxon>
        <taxon>Pseudomonadati</taxon>
        <taxon>Pseudomonadota</taxon>
        <taxon>Betaproteobacteria</taxon>
        <taxon>Burkholderiales</taxon>
        <taxon>Burkholderiaceae</taxon>
        <taxon>Ralstonia</taxon>
    </lineage>
</organism>
<dbReference type="AlphaFoldDB" id="A0AAJ5D455"/>
<dbReference type="EMBL" id="UGVE01000001">
    <property type="protein sequence ID" value="SUD96578.1"/>
    <property type="molecule type" value="Genomic_DNA"/>
</dbReference>
<accession>A0AAJ5D455</accession>
<feature type="compositionally biased region" description="Polar residues" evidence="1">
    <location>
        <begin position="36"/>
        <end position="50"/>
    </location>
</feature>
<dbReference type="Proteomes" id="UP000255008">
    <property type="component" value="Unassembled WGS sequence"/>
</dbReference>
<name>A0AAJ5D455_9RALS</name>
<reference evidence="2 3" key="1">
    <citation type="submission" date="2018-06" db="EMBL/GenBank/DDBJ databases">
        <authorList>
            <consortium name="Pathogen Informatics"/>
            <person name="Doyle S."/>
        </authorList>
    </citation>
    <scope>NUCLEOTIDE SEQUENCE [LARGE SCALE GENOMIC DNA]</scope>
    <source>
        <strain evidence="2 3">NCTC10894</strain>
    </source>
</reference>